<dbReference type="Pfam" id="PF02277">
    <property type="entry name" value="DBI_PRT"/>
    <property type="match status" value="1"/>
</dbReference>
<evidence type="ECO:0000256" key="15">
    <source>
        <dbReference type="ARBA" id="ARBA00023134"/>
    </source>
</evidence>
<evidence type="ECO:0000256" key="3">
    <source>
        <dbReference type="ARBA" id="ARBA00001522"/>
    </source>
</evidence>
<dbReference type="PANTHER" id="PTHR34848">
    <property type="match status" value="1"/>
</dbReference>
<dbReference type="Pfam" id="PF02283">
    <property type="entry name" value="CobU"/>
    <property type="match status" value="1"/>
</dbReference>
<dbReference type="Gene3D" id="3.40.50.300">
    <property type="entry name" value="P-loop containing nucleotide triphosphate hydrolases"/>
    <property type="match status" value="1"/>
</dbReference>
<comment type="function">
    <text evidence="4">Catalyzes ATP-dependent phosphorylation of adenosylcobinamide and addition of GMP to adenosylcobinamide phosphate.</text>
</comment>
<evidence type="ECO:0000256" key="13">
    <source>
        <dbReference type="ARBA" id="ARBA00022777"/>
    </source>
</evidence>
<comment type="catalytic activity">
    <reaction evidence="3">
        <text>adenosylcob(III)inamide + GTP = adenosylcob(III)inamide phosphate + GDP + H(+)</text>
        <dbReference type="Rhea" id="RHEA:15765"/>
        <dbReference type="ChEBI" id="CHEBI:2480"/>
        <dbReference type="ChEBI" id="CHEBI:15378"/>
        <dbReference type="ChEBI" id="CHEBI:37565"/>
        <dbReference type="ChEBI" id="CHEBI:58189"/>
        <dbReference type="ChEBI" id="CHEBI:58502"/>
        <dbReference type="EC" id="2.7.1.156"/>
    </reaction>
</comment>
<keyword evidence="15" id="KW-0342">GTP-binding</keyword>
<evidence type="ECO:0000256" key="5">
    <source>
        <dbReference type="ARBA" id="ARBA00004692"/>
    </source>
</evidence>
<evidence type="ECO:0000256" key="16">
    <source>
        <dbReference type="ARBA" id="ARBA00029570"/>
    </source>
</evidence>
<dbReference type="Gene3D" id="3.40.50.10210">
    <property type="match status" value="1"/>
</dbReference>
<dbReference type="EC" id="2.7.1.156" evidence="8"/>
<comment type="similarity">
    <text evidence="7">Belongs to the CobU/CobP family.</text>
</comment>
<dbReference type="GO" id="GO:0005525">
    <property type="term" value="F:GTP binding"/>
    <property type="evidence" value="ECO:0007669"/>
    <property type="project" value="UniProtKB-KW"/>
</dbReference>
<evidence type="ECO:0000256" key="11">
    <source>
        <dbReference type="ARBA" id="ARBA00022679"/>
    </source>
</evidence>
<comment type="pathway">
    <text evidence="5">Cofactor biosynthesis; adenosylcobalamin biosynthesis; adenosylcobalamin from cob(II)yrinate a,c-diamide: step 6/7.</text>
</comment>
<dbReference type="EMBL" id="BOMQ01000099">
    <property type="protein sequence ID" value="GIE54290.1"/>
    <property type="molecule type" value="Genomic_DNA"/>
</dbReference>
<dbReference type="InterPro" id="IPR027417">
    <property type="entry name" value="P-loop_NTPase"/>
</dbReference>
<proteinExistence type="inferred from homology"/>
<comment type="catalytic activity">
    <reaction evidence="1">
        <text>adenosylcob(III)inamide + ATP = adenosylcob(III)inamide phosphate + ADP + H(+)</text>
        <dbReference type="Rhea" id="RHEA:15769"/>
        <dbReference type="ChEBI" id="CHEBI:2480"/>
        <dbReference type="ChEBI" id="CHEBI:15378"/>
        <dbReference type="ChEBI" id="CHEBI:30616"/>
        <dbReference type="ChEBI" id="CHEBI:58502"/>
        <dbReference type="ChEBI" id="CHEBI:456216"/>
        <dbReference type="EC" id="2.7.1.156"/>
    </reaction>
</comment>
<keyword evidence="12" id="KW-0547">Nucleotide-binding</keyword>
<accession>A0A919MY97</accession>
<reference evidence="19" key="1">
    <citation type="submission" date="2021-01" db="EMBL/GenBank/DDBJ databases">
        <title>Whole genome shotgun sequence of Actinoplanes nipponensis NBRC 14063.</title>
        <authorList>
            <person name="Komaki H."/>
            <person name="Tamura T."/>
        </authorList>
    </citation>
    <scope>NUCLEOTIDE SEQUENCE</scope>
    <source>
        <strain evidence="19">NBRC 14063</strain>
    </source>
</reference>
<evidence type="ECO:0000256" key="14">
    <source>
        <dbReference type="ARBA" id="ARBA00022840"/>
    </source>
</evidence>
<dbReference type="SUPFAM" id="SSF52540">
    <property type="entry name" value="P-loop containing nucleoside triphosphate hydrolases"/>
    <property type="match status" value="1"/>
</dbReference>
<evidence type="ECO:0000256" key="10">
    <source>
        <dbReference type="ARBA" id="ARBA00022573"/>
    </source>
</evidence>
<evidence type="ECO:0000256" key="4">
    <source>
        <dbReference type="ARBA" id="ARBA00003889"/>
    </source>
</evidence>
<evidence type="ECO:0000256" key="2">
    <source>
        <dbReference type="ARBA" id="ARBA00000711"/>
    </source>
</evidence>
<name>A0A919MY97_9ACTN</name>
<dbReference type="GO" id="GO:0008820">
    <property type="term" value="F:cobinamide phosphate guanylyltransferase activity"/>
    <property type="evidence" value="ECO:0007669"/>
    <property type="project" value="UniProtKB-EC"/>
</dbReference>
<dbReference type="EC" id="2.7.7.62" evidence="9"/>
<organism evidence="19 20">
    <name type="scientific">Actinoplanes nipponensis</name>
    <dbReference type="NCBI Taxonomy" id="135950"/>
    <lineage>
        <taxon>Bacteria</taxon>
        <taxon>Bacillati</taxon>
        <taxon>Actinomycetota</taxon>
        <taxon>Actinomycetes</taxon>
        <taxon>Micromonosporales</taxon>
        <taxon>Micromonosporaceae</taxon>
        <taxon>Actinoplanes</taxon>
    </lineage>
</organism>
<keyword evidence="13" id="KW-0418">Kinase</keyword>
<dbReference type="SUPFAM" id="SSF52733">
    <property type="entry name" value="Nicotinate mononucleotide:5,6-dimethylbenzimidazole phosphoribosyltransferase (CobT)"/>
    <property type="match status" value="1"/>
</dbReference>
<feature type="region of interest" description="Disordered" evidence="18">
    <location>
        <begin position="602"/>
        <end position="632"/>
    </location>
</feature>
<evidence type="ECO:0000256" key="7">
    <source>
        <dbReference type="ARBA" id="ARBA00007490"/>
    </source>
</evidence>
<dbReference type="InterPro" id="IPR036087">
    <property type="entry name" value="Nict_dMeBzImd_PRibTrfase_sf"/>
</dbReference>
<dbReference type="Proteomes" id="UP000647172">
    <property type="component" value="Unassembled WGS sequence"/>
</dbReference>
<comment type="catalytic activity">
    <reaction evidence="2">
        <text>adenosylcob(III)inamide phosphate + GTP + H(+) = adenosylcob(III)inamide-GDP + diphosphate</text>
        <dbReference type="Rhea" id="RHEA:22712"/>
        <dbReference type="ChEBI" id="CHEBI:15378"/>
        <dbReference type="ChEBI" id="CHEBI:33019"/>
        <dbReference type="ChEBI" id="CHEBI:37565"/>
        <dbReference type="ChEBI" id="CHEBI:58502"/>
        <dbReference type="ChEBI" id="CHEBI:60487"/>
        <dbReference type="EC" id="2.7.7.62"/>
    </reaction>
</comment>
<sequence>MLGGIRSGKSAFAEALVAGAASVRYVATAVGGEEDPEWRARIETHQRRRPQSWTTEETGADPARLAALLTEAKPDDTLLVDDLGGWVAALLDPARQPNDDLATVTALADAVRSCAARVVLVSPEVGLSLVPTTPVGRAFADALGTANQALAGACDRVAFVVAGRPTWLKTGPDDPAVVSDLAAENSESRPAEEPAPTVDAVAMHDAMTAATPATGTPVVAARPVAAGEPATAEPVSAGDAVAAHRARAAAAGTGALHAPTVMLPLVAGGAVIEAGMDLPLPDSDAGPDARDRLAGVDLPGAGIGALLEAVEFAAATQSTVTPRTWGPVRVLLIAGRHAGGSAAGADAGDADRRAAEAEAGTGALARLAATADADIVVVRTPAAGAMEDGPVLDAEGVDAALRQGWALVDAAAEDGRDAVVLASCGVGTEAAATAVLAATTGAEPVAILPRVLVPGGFYDDAAWMARCAAVRDAMHRIRQEPRGAKDVLAQLGGADLAVATGVLLGAAARRLPVLLDGPLGIAAGLVARDIASQARHWCLLPDAGTLALVRQGADVLGLNPVVQLGLDLGEGANALAVLPLLRSAIALAGALPVHPALLAGHGDAGLTAEEPGDDEGQDFTEPEPHGPGPASA</sequence>
<evidence type="ECO:0000313" key="20">
    <source>
        <dbReference type="Proteomes" id="UP000647172"/>
    </source>
</evidence>
<dbReference type="CDD" id="cd00544">
    <property type="entry name" value="CobU"/>
    <property type="match status" value="1"/>
</dbReference>
<evidence type="ECO:0000313" key="19">
    <source>
        <dbReference type="EMBL" id="GIE54290.1"/>
    </source>
</evidence>
<keyword evidence="20" id="KW-1185">Reference proteome</keyword>
<keyword evidence="10" id="KW-0169">Cobalamin biosynthesis</keyword>
<comment type="caution">
    <text evidence="19">The sequence shown here is derived from an EMBL/GenBank/DDBJ whole genome shotgun (WGS) entry which is preliminary data.</text>
</comment>
<gene>
    <name evidence="19" type="ORF">Ani05nite_78240</name>
</gene>
<evidence type="ECO:0000256" key="6">
    <source>
        <dbReference type="ARBA" id="ARBA00005159"/>
    </source>
</evidence>
<dbReference type="AlphaFoldDB" id="A0A919MY97"/>
<dbReference type="GO" id="GO:0009236">
    <property type="term" value="P:cobalamin biosynthetic process"/>
    <property type="evidence" value="ECO:0007669"/>
    <property type="project" value="UniProtKB-KW"/>
</dbReference>
<keyword evidence="11" id="KW-0808">Transferase</keyword>
<keyword evidence="14" id="KW-0067">ATP-binding</keyword>
<evidence type="ECO:0000256" key="17">
    <source>
        <dbReference type="ARBA" id="ARBA00030571"/>
    </source>
</evidence>
<dbReference type="GO" id="GO:0043752">
    <property type="term" value="F:adenosylcobinamide kinase activity"/>
    <property type="evidence" value="ECO:0007669"/>
    <property type="project" value="UniProtKB-EC"/>
</dbReference>
<dbReference type="GO" id="GO:0005524">
    <property type="term" value="F:ATP binding"/>
    <property type="evidence" value="ECO:0007669"/>
    <property type="project" value="UniProtKB-KW"/>
</dbReference>
<comment type="pathway">
    <text evidence="6">Cofactor biosynthesis; adenosylcobalamin biosynthesis; adenosylcobalamin from cob(II)yrinate a,c-diamide: step 5/7.</text>
</comment>
<evidence type="ECO:0000256" key="12">
    <source>
        <dbReference type="ARBA" id="ARBA00022741"/>
    </source>
</evidence>
<dbReference type="PANTHER" id="PTHR34848:SF1">
    <property type="entry name" value="BIFUNCTIONAL ADENOSYLCOBALAMIN BIOSYNTHESIS PROTEIN COBU"/>
    <property type="match status" value="1"/>
</dbReference>
<evidence type="ECO:0000256" key="8">
    <source>
        <dbReference type="ARBA" id="ARBA00012016"/>
    </source>
</evidence>
<dbReference type="InterPro" id="IPR003203">
    <property type="entry name" value="CobU/CobP"/>
</dbReference>
<dbReference type="GO" id="GO:0008939">
    <property type="term" value="F:nicotinate-nucleotide-dimethylbenzimidazole phosphoribosyltransferase activity"/>
    <property type="evidence" value="ECO:0007669"/>
    <property type="project" value="InterPro"/>
</dbReference>
<evidence type="ECO:0000256" key="18">
    <source>
        <dbReference type="SAM" id="MobiDB-lite"/>
    </source>
</evidence>
<evidence type="ECO:0000256" key="1">
    <source>
        <dbReference type="ARBA" id="ARBA00000312"/>
    </source>
</evidence>
<evidence type="ECO:0000256" key="9">
    <source>
        <dbReference type="ARBA" id="ARBA00012523"/>
    </source>
</evidence>
<feature type="compositionally biased region" description="Acidic residues" evidence="18">
    <location>
        <begin position="610"/>
        <end position="621"/>
    </location>
</feature>
<dbReference type="InterPro" id="IPR003200">
    <property type="entry name" value="Nict_dMeBzImd_PRibTrfase"/>
</dbReference>
<protein>
    <recommendedName>
        <fullName evidence="16">Adenosylcobinamide kinase</fullName>
        <ecNumber evidence="8">2.7.1.156</ecNumber>
        <ecNumber evidence="9">2.7.7.62</ecNumber>
    </recommendedName>
    <alternativeName>
        <fullName evidence="17">Adenosylcobinamide-phosphate guanylyltransferase</fullName>
    </alternativeName>
</protein>